<dbReference type="Proteomes" id="UP001231649">
    <property type="component" value="Chromosome 24"/>
</dbReference>
<name>A0ACC2Q6M8_9NEOP</name>
<organism evidence="1 2">
    <name type="scientific">Mythimna loreyi</name>
    <dbReference type="NCBI Taxonomy" id="667449"/>
    <lineage>
        <taxon>Eukaryota</taxon>
        <taxon>Metazoa</taxon>
        <taxon>Ecdysozoa</taxon>
        <taxon>Arthropoda</taxon>
        <taxon>Hexapoda</taxon>
        <taxon>Insecta</taxon>
        <taxon>Pterygota</taxon>
        <taxon>Neoptera</taxon>
        <taxon>Endopterygota</taxon>
        <taxon>Lepidoptera</taxon>
        <taxon>Glossata</taxon>
        <taxon>Ditrysia</taxon>
        <taxon>Noctuoidea</taxon>
        <taxon>Noctuidae</taxon>
        <taxon>Noctuinae</taxon>
        <taxon>Hadenini</taxon>
        <taxon>Mythimna</taxon>
    </lineage>
</organism>
<reference evidence="1" key="1">
    <citation type="submission" date="2023-03" db="EMBL/GenBank/DDBJ databases">
        <title>Chromosome-level genomes of two armyworms, Mythimna separata and Mythimna loreyi, provide insights into the biosynthesis and reception of sex pheromones.</title>
        <authorList>
            <person name="Zhao H."/>
        </authorList>
    </citation>
    <scope>NUCLEOTIDE SEQUENCE</scope>
    <source>
        <strain evidence="1">BeijingLab</strain>
    </source>
</reference>
<dbReference type="EMBL" id="CM056800">
    <property type="protein sequence ID" value="KAJ8709641.1"/>
    <property type="molecule type" value="Genomic_DNA"/>
</dbReference>
<evidence type="ECO:0000313" key="2">
    <source>
        <dbReference type="Proteomes" id="UP001231649"/>
    </source>
</evidence>
<comment type="caution">
    <text evidence="1">The sequence shown here is derived from an EMBL/GenBank/DDBJ whole genome shotgun (WGS) entry which is preliminary data.</text>
</comment>
<keyword evidence="2" id="KW-1185">Reference proteome</keyword>
<accession>A0ACC2Q6M8</accession>
<protein>
    <submittedName>
        <fullName evidence="1">Uncharacterized protein</fullName>
    </submittedName>
</protein>
<sequence>MSTLVLLALLLCLVIAAWFYMKPHPHSPPIFPGALPFIGHSLLLLGDRKHLWDIFRRIQLYALEKGGVCETWVGPYSIYVISDPEDSLKVSNICLDKAYFYEFPKDLVNNGLVTAKASVWKHHRKLLNPAFNQQVINTYVNEMNVQAKTLVSQLAPKAGKEPIDVQNYFISYILSIVTRTSLKVSSEHQVLLDTTYAKTMHDLVVLYCDRGQKIWLHLSSIYKWSAMKRKEDELTKKMRDITNSIVQKRKSELNANDVSDKDSEPISSSGKFKPILDQMLQLNKEQDVFTDDDIVEHMQTLVVAANDTSSAALTLIMLIIGTYPNVQERIFDELQEVFQHDDTDITKENLQKLVYLEAVIKESMRLYPVVPIVARKVDVEVKLKNYTMRAGSSCMIGLYSLLRHPLWGPDAEEFRPDRWLDPASLPSHPSLYAAFSVGKRNCIGKLFSMIVMKMALAHICRRYHITGDINNIECEFDVILKPVKGHHIYLTPRK</sequence>
<evidence type="ECO:0000313" key="1">
    <source>
        <dbReference type="EMBL" id="KAJ8709641.1"/>
    </source>
</evidence>
<gene>
    <name evidence="1" type="ORF">PYW08_009645</name>
</gene>
<proteinExistence type="predicted"/>